<evidence type="ECO:0000259" key="3">
    <source>
        <dbReference type="PROSITE" id="PS50104"/>
    </source>
</evidence>
<dbReference type="InterPro" id="IPR035897">
    <property type="entry name" value="Toll_tir_struct_dom_sf"/>
</dbReference>
<feature type="transmembrane region" description="Helical" evidence="2">
    <location>
        <begin position="189"/>
        <end position="212"/>
    </location>
</feature>
<evidence type="ECO:0000313" key="5">
    <source>
        <dbReference type="RefSeq" id="XP_010441813.1"/>
    </source>
</evidence>
<reference evidence="4" key="1">
    <citation type="journal article" date="2014" name="Nat. Commun.">
        <title>The emerging biofuel crop Camelina sativa retains a highly undifferentiated hexaploid genome structure.</title>
        <authorList>
            <person name="Kagale S."/>
            <person name="Koh C."/>
            <person name="Nixon J."/>
            <person name="Bollina V."/>
            <person name="Clarke W.E."/>
            <person name="Tuteja R."/>
            <person name="Spillane C."/>
            <person name="Robinson S.J."/>
            <person name="Links M.G."/>
            <person name="Clarke C."/>
            <person name="Higgins E.E."/>
            <person name="Huebert T."/>
            <person name="Sharpe A.G."/>
            <person name="Parkin I.A."/>
        </authorList>
    </citation>
    <scope>NUCLEOTIDE SEQUENCE [LARGE SCALE GENOMIC DNA]</scope>
    <source>
        <strain evidence="4">cv. DH55</strain>
    </source>
</reference>
<dbReference type="SUPFAM" id="SSF52200">
    <property type="entry name" value="Toll/Interleukin receptor TIR domain"/>
    <property type="match status" value="1"/>
</dbReference>
<organism evidence="4 5">
    <name type="scientific">Camelina sativa</name>
    <name type="common">False flax</name>
    <name type="synonym">Myagrum sativum</name>
    <dbReference type="NCBI Taxonomy" id="90675"/>
    <lineage>
        <taxon>Eukaryota</taxon>
        <taxon>Viridiplantae</taxon>
        <taxon>Streptophyta</taxon>
        <taxon>Embryophyta</taxon>
        <taxon>Tracheophyta</taxon>
        <taxon>Spermatophyta</taxon>
        <taxon>Magnoliopsida</taxon>
        <taxon>eudicotyledons</taxon>
        <taxon>Gunneridae</taxon>
        <taxon>Pentapetalae</taxon>
        <taxon>rosids</taxon>
        <taxon>malvids</taxon>
        <taxon>Brassicales</taxon>
        <taxon>Brassicaceae</taxon>
        <taxon>Camelineae</taxon>
        <taxon>Camelina</taxon>
    </lineage>
</organism>
<protein>
    <submittedName>
        <fullName evidence="5">Protein PHLOEM PROTEIN 2-LIKE A8-like isoform X1</fullName>
    </submittedName>
</protein>
<reference evidence="5" key="2">
    <citation type="submission" date="2025-08" db="UniProtKB">
        <authorList>
            <consortium name="RefSeq"/>
        </authorList>
    </citation>
    <scope>IDENTIFICATION</scope>
    <source>
        <tissue evidence="5">Leaf</tissue>
    </source>
</reference>
<keyword evidence="2" id="KW-1133">Transmembrane helix</keyword>
<dbReference type="PANTHER" id="PTHR32009:SF109">
    <property type="entry name" value="TOLL-INTERLEUKIN-RESISTANCE (TIR) DOMAIN FAMILY PROTEIN"/>
    <property type="match status" value="1"/>
</dbReference>
<sequence length="243" mass="27426">MAALTNRAQPNAQIRRGPQVFISFRGDDVRNDLVKDLVNNLKSKRINVFIDTFLPGGRGLQELFSKIDKSKIAIVILSKKYPDSYWCMEELVKIDKRMKEGKLIVIPVFYKVTTSDVKKFKGDFGKSFDKLKKCHAMGEPRKVKQWEASVKSIANIKGLPGRTVPPLVGQIVHAVEVCLNEMPAKDVKAVFTAIWLGVYLVVSFLSFLSYMIFNDLKPFKSGKWMLGFPTMAAILLSIAYCID</sequence>
<dbReference type="PANTHER" id="PTHR32009">
    <property type="entry name" value="TMV RESISTANCE PROTEIN N-LIKE"/>
    <property type="match status" value="1"/>
</dbReference>
<dbReference type="PROSITE" id="PS50104">
    <property type="entry name" value="TIR"/>
    <property type="match status" value="1"/>
</dbReference>
<dbReference type="GeneID" id="104724941"/>
<keyword evidence="2" id="KW-0812">Transmembrane</keyword>
<dbReference type="Pfam" id="PF01582">
    <property type="entry name" value="TIR"/>
    <property type="match status" value="1"/>
</dbReference>
<accession>A0ABM0UIX7</accession>
<dbReference type="SMART" id="SM00255">
    <property type="entry name" value="TIR"/>
    <property type="match status" value="1"/>
</dbReference>
<dbReference type="InterPro" id="IPR000157">
    <property type="entry name" value="TIR_dom"/>
</dbReference>
<feature type="transmembrane region" description="Helical" evidence="2">
    <location>
        <begin position="224"/>
        <end position="242"/>
    </location>
</feature>
<dbReference type="Proteomes" id="UP000694864">
    <property type="component" value="Chromosome 11"/>
</dbReference>
<keyword evidence="2" id="KW-0472">Membrane</keyword>
<keyword evidence="1" id="KW-0520">NAD</keyword>
<gene>
    <name evidence="5" type="primary">LOC104724941</name>
</gene>
<evidence type="ECO:0000313" key="4">
    <source>
        <dbReference type="Proteomes" id="UP000694864"/>
    </source>
</evidence>
<feature type="domain" description="TIR" evidence="3">
    <location>
        <begin position="16"/>
        <end position="179"/>
    </location>
</feature>
<dbReference type="Gene3D" id="3.40.50.10140">
    <property type="entry name" value="Toll/interleukin-1 receptor homology (TIR) domain"/>
    <property type="match status" value="1"/>
</dbReference>
<dbReference type="RefSeq" id="XP_010441813.1">
    <property type="nucleotide sequence ID" value="XM_010443511.1"/>
</dbReference>
<evidence type="ECO:0000256" key="1">
    <source>
        <dbReference type="ARBA" id="ARBA00023027"/>
    </source>
</evidence>
<keyword evidence="4" id="KW-1185">Reference proteome</keyword>
<evidence type="ECO:0000256" key="2">
    <source>
        <dbReference type="SAM" id="Phobius"/>
    </source>
</evidence>
<name>A0ABM0UIX7_CAMSA</name>
<proteinExistence type="predicted"/>